<accession>A0A9D2JN24</accession>
<protein>
    <recommendedName>
        <fullName evidence="3">SynChlorMet cassette protein ScmC</fullName>
    </recommendedName>
</protein>
<dbReference type="Gene3D" id="3.40.50.300">
    <property type="entry name" value="P-loop containing nucleotide triphosphate hydrolases"/>
    <property type="match status" value="1"/>
</dbReference>
<name>A0A9D2JN24_9FIRM</name>
<comment type="caution">
    <text evidence="1">The sequence shown here is derived from an EMBL/GenBank/DDBJ whole genome shotgun (WGS) entry which is preliminary data.</text>
</comment>
<reference evidence="1" key="1">
    <citation type="journal article" date="2021" name="PeerJ">
        <title>Extensive microbial diversity within the chicken gut microbiome revealed by metagenomics and culture.</title>
        <authorList>
            <person name="Gilroy R."/>
            <person name="Ravi A."/>
            <person name="Getino M."/>
            <person name="Pursley I."/>
            <person name="Horton D.L."/>
            <person name="Alikhan N.F."/>
            <person name="Baker D."/>
            <person name="Gharbi K."/>
            <person name="Hall N."/>
            <person name="Watson M."/>
            <person name="Adriaenssens E.M."/>
            <person name="Foster-Nyarko E."/>
            <person name="Jarju S."/>
            <person name="Secka A."/>
            <person name="Antonio M."/>
            <person name="Oren A."/>
            <person name="Chaudhuri R.R."/>
            <person name="La Ragione R."/>
            <person name="Hildebrand F."/>
            <person name="Pallen M.J."/>
        </authorList>
    </citation>
    <scope>NUCLEOTIDE SEQUENCE</scope>
    <source>
        <strain evidence="1">ChiBcec16-3735</strain>
    </source>
</reference>
<proteinExistence type="predicted"/>
<dbReference type="Proteomes" id="UP000824065">
    <property type="component" value="Unassembled WGS sequence"/>
</dbReference>
<evidence type="ECO:0000313" key="2">
    <source>
        <dbReference type="Proteomes" id="UP000824065"/>
    </source>
</evidence>
<dbReference type="InterPro" id="IPR027417">
    <property type="entry name" value="P-loop_NTPase"/>
</dbReference>
<reference evidence="1" key="2">
    <citation type="submission" date="2021-04" db="EMBL/GenBank/DDBJ databases">
        <authorList>
            <person name="Gilroy R."/>
        </authorList>
    </citation>
    <scope>NUCLEOTIDE SEQUENCE</scope>
    <source>
        <strain evidence="1">ChiBcec16-3735</strain>
    </source>
</reference>
<dbReference type="AlphaFoldDB" id="A0A9D2JN24"/>
<dbReference type="EMBL" id="DXBJ01000040">
    <property type="protein sequence ID" value="HIZ58063.1"/>
    <property type="molecule type" value="Genomic_DNA"/>
</dbReference>
<evidence type="ECO:0008006" key="3">
    <source>
        <dbReference type="Google" id="ProtNLM"/>
    </source>
</evidence>
<organism evidence="1 2">
    <name type="scientific">Candidatus Faecalibacterium gallistercoris</name>
    <dbReference type="NCBI Taxonomy" id="2838579"/>
    <lineage>
        <taxon>Bacteria</taxon>
        <taxon>Bacillati</taxon>
        <taxon>Bacillota</taxon>
        <taxon>Clostridia</taxon>
        <taxon>Eubacteriales</taxon>
        <taxon>Oscillospiraceae</taxon>
        <taxon>Faecalibacterium</taxon>
    </lineage>
</organism>
<evidence type="ECO:0000313" key="1">
    <source>
        <dbReference type="EMBL" id="HIZ58063.1"/>
    </source>
</evidence>
<dbReference type="SUPFAM" id="SSF53795">
    <property type="entry name" value="PEP carboxykinase-like"/>
    <property type="match status" value="1"/>
</dbReference>
<sequence length="233" mass="26183">MFCIKLAGIPIGIDNRYAYVRRLCAGYETAGRPAFTVRASEREIRAEQGGQAGPSRGYCESLCLYRQICRRLPFYDAFLMHASVVAVDGEAYAFAAPSGTGKTTHTRLWLQQFGSRAQVVNGDKPVFRFMDGALYACGTPWRGKEGLGSNIMRPVRAVCFLEQSPTNSIRPLGGDEVCRRIFHQLLFPASEQELDRLWPLLERLLAGTAFYLLQCNREPEAAQLAYESMRRKK</sequence>
<gene>
    <name evidence="1" type="ORF">H9725_05740</name>
</gene>